<comment type="subcellular location">
    <subcellularLocation>
        <location evidence="1 8">Cell outer membrane</location>
        <topology evidence="1 8">Multi-pass membrane protein</topology>
    </subcellularLocation>
</comment>
<evidence type="ECO:0000256" key="10">
    <source>
        <dbReference type="SAM" id="SignalP"/>
    </source>
</evidence>
<reference evidence="14" key="1">
    <citation type="submission" date="2020-01" db="EMBL/GenBank/DDBJ databases">
        <title>'Steroidobacter agaridevorans' sp. nov., agar-degrading bacteria isolated from rhizosphere soils.</title>
        <authorList>
            <person name="Ikenaga M."/>
            <person name="Kataoka M."/>
            <person name="Murouchi A."/>
            <person name="Katsuragi S."/>
            <person name="Sakai M."/>
        </authorList>
    </citation>
    <scope>NUCLEOTIDE SEQUENCE [LARGE SCALE GENOMIC DNA]</scope>
    <source>
        <strain evidence="14">YU21-B</strain>
    </source>
</reference>
<dbReference type="Pfam" id="PF07715">
    <property type="entry name" value="Plug"/>
    <property type="match status" value="1"/>
</dbReference>
<evidence type="ECO:0000256" key="5">
    <source>
        <dbReference type="ARBA" id="ARBA00023077"/>
    </source>
</evidence>
<dbReference type="InterPro" id="IPR039426">
    <property type="entry name" value="TonB-dep_rcpt-like"/>
</dbReference>
<keyword evidence="14" id="KW-1185">Reference proteome</keyword>
<dbReference type="EMBL" id="BLJN01000002">
    <property type="protein sequence ID" value="GFE80614.1"/>
    <property type="molecule type" value="Genomic_DNA"/>
</dbReference>
<dbReference type="SUPFAM" id="SSF56935">
    <property type="entry name" value="Porins"/>
    <property type="match status" value="1"/>
</dbReference>
<keyword evidence="7 8" id="KW-0998">Cell outer membrane</keyword>
<dbReference type="GO" id="GO:0009279">
    <property type="term" value="C:cell outer membrane"/>
    <property type="evidence" value="ECO:0007669"/>
    <property type="project" value="UniProtKB-SubCell"/>
</dbReference>
<dbReference type="InterPro" id="IPR010104">
    <property type="entry name" value="TonB_rcpt_bac"/>
</dbReference>
<evidence type="ECO:0000256" key="9">
    <source>
        <dbReference type="RuleBase" id="RU003357"/>
    </source>
</evidence>
<keyword evidence="13" id="KW-0675">Receptor</keyword>
<feature type="signal peptide" evidence="10">
    <location>
        <begin position="1"/>
        <end position="32"/>
    </location>
</feature>
<dbReference type="Proteomes" id="UP000445000">
    <property type="component" value="Unassembled WGS sequence"/>
</dbReference>
<dbReference type="PROSITE" id="PS52016">
    <property type="entry name" value="TONB_DEPENDENT_REC_3"/>
    <property type="match status" value="1"/>
</dbReference>
<feature type="domain" description="TonB-dependent receptor-like beta-barrel" evidence="11">
    <location>
        <begin position="436"/>
        <end position="886"/>
    </location>
</feature>
<proteinExistence type="inferred from homology"/>
<feature type="chain" id="PRO_5032422538" evidence="10">
    <location>
        <begin position="33"/>
        <end position="922"/>
    </location>
</feature>
<sequence length="922" mass="100908">MAPGNKGPRRAFSRILMTGLCASALQSGAANAQESGNVSQSELEEVVVTGFRQSLEQALSLKRDAPNVRDSIVAEDIGKMPDLNLAESIQRIPGVAISRDGGEGRNITLRGLGPQFTLVTLNGMEVPSATAGLDSSGGVNRGRSFDFNVFSSELFNRIDVNKSSTASIEEGGLAGTVQLYTARPLDQPGFNATLSGQAYYNDVNEDINPRAGVTISNTFADNKFGVLVNATYTERNPFQDGFGTVRWERPTGSGFANVGGAIVHGTPTSVDRDGNVVDVGAPGINLNDVWFPRLPRQDSFRHAWERLGTAVSLEFQPTETFNAGLTWLRSELDQDVAAQNSFAQFRTNAGHGYPAITPVEVWLDESGRYAVAGTFNNVRLRTESRLTEDVSEFNQYVGDFRWDLSDSLRLSGMVGVAENELTNQFFRVNVEARAGSTFTYDFRNDPDVATIRYGFDVSDPANFALQTNNELIQRNIVNRENTTARIDLEWHDDSTSLKFGLVTNERELDTANYQLDYTEPATFDGISTVFNYIDLGNHGGNTDLNFVAIDFDAALGIYNPTGGTLRRGPGIATWTVTEETLGGYVEANAEAELLGRPLHLNAGVRVVRTETESNGFGTGEIPISVDNSYTNYLPSANVAWDLTNDFVVRFGASRTLTRPSQSALAPSRGYSDVNLSVSGGNPLLMPQLSNNIDIGFEWYFAEESALSLAFFRKDIDSLIETSQEEGVLSAADREAVARVYPTQPALLAPGVIWTFNQPLNLDGTDVEGFEIAYQQPFTFLPSFLSNMGFLANYTYVSSETTFEFEDQSITAPLNGLSEDSFNATLYYETDRWGARLSVNDRSDYTTAVPGGNGNLTEATSGLPHYDFSSFYNLTDNIVLSLEVINLTDEAERLYTTGDGDLDLVREYNKTGREFFLGARVSF</sequence>
<evidence type="ECO:0000256" key="1">
    <source>
        <dbReference type="ARBA" id="ARBA00004571"/>
    </source>
</evidence>
<dbReference type="Pfam" id="PF00593">
    <property type="entry name" value="TonB_dep_Rec_b-barrel"/>
    <property type="match status" value="1"/>
</dbReference>
<dbReference type="RefSeq" id="WP_161812279.1">
    <property type="nucleotide sequence ID" value="NZ_BLJN01000002.1"/>
</dbReference>
<gene>
    <name evidence="13" type="primary">iroN_9</name>
    <name evidence="13" type="ORF">GCM10011487_26140</name>
</gene>
<dbReference type="InterPro" id="IPR037066">
    <property type="entry name" value="Plug_dom_sf"/>
</dbReference>
<evidence type="ECO:0000259" key="12">
    <source>
        <dbReference type="Pfam" id="PF07715"/>
    </source>
</evidence>
<keyword evidence="3 8" id="KW-1134">Transmembrane beta strand</keyword>
<keyword evidence="4 8" id="KW-0812">Transmembrane</keyword>
<dbReference type="InterPro" id="IPR012910">
    <property type="entry name" value="Plug_dom"/>
</dbReference>
<keyword evidence="5 9" id="KW-0798">TonB box</keyword>
<accession>A0A829YB64</accession>
<keyword evidence="2 8" id="KW-0813">Transport</keyword>
<dbReference type="InterPro" id="IPR036942">
    <property type="entry name" value="Beta-barrel_TonB_sf"/>
</dbReference>
<evidence type="ECO:0000256" key="6">
    <source>
        <dbReference type="ARBA" id="ARBA00023136"/>
    </source>
</evidence>
<evidence type="ECO:0000313" key="14">
    <source>
        <dbReference type="Proteomes" id="UP000445000"/>
    </source>
</evidence>
<dbReference type="CDD" id="cd01347">
    <property type="entry name" value="ligand_gated_channel"/>
    <property type="match status" value="1"/>
</dbReference>
<keyword evidence="10" id="KW-0732">Signal</keyword>
<dbReference type="AlphaFoldDB" id="A0A829YB64"/>
<protein>
    <submittedName>
        <fullName evidence="13">TonB-dependent receptor</fullName>
    </submittedName>
</protein>
<dbReference type="NCBIfam" id="TIGR01782">
    <property type="entry name" value="TonB-Xanth-Caul"/>
    <property type="match status" value="1"/>
</dbReference>
<dbReference type="PANTHER" id="PTHR40980:SF3">
    <property type="entry name" value="TONB-DEPENDENT RECEPTOR-LIKE BETA-BARREL DOMAIN-CONTAINING PROTEIN"/>
    <property type="match status" value="1"/>
</dbReference>
<dbReference type="Gene3D" id="2.40.170.20">
    <property type="entry name" value="TonB-dependent receptor, beta-barrel domain"/>
    <property type="match status" value="1"/>
</dbReference>
<dbReference type="PANTHER" id="PTHR40980">
    <property type="entry name" value="PLUG DOMAIN-CONTAINING PROTEIN"/>
    <property type="match status" value="1"/>
</dbReference>
<comment type="caution">
    <text evidence="13">The sequence shown here is derived from an EMBL/GenBank/DDBJ whole genome shotgun (WGS) entry which is preliminary data.</text>
</comment>
<name>A0A829YB64_9GAMM</name>
<evidence type="ECO:0000256" key="4">
    <source>
        <dbReference type="ARBA" id="ARBA00022692"/>
    </source>
</evidence>
<evidence type="ECO:0000256" key="7">
    <source>
        <dbReference type="ARBA" id="ARBA00023237"/>
    </source>
</evidence>
<comment type="similarity">
    <text evidence="8 9">Belongs to the TonB-dependent receptor family.</text>
</comment>
<dbReference type="InterPro" id="IPR000531">
    <property type="entry name" value="Beta-barrel_TonB"/>
</dbReference>
<dbReference type="Gene3D" id="2.170.130.10">
    <property type="entry name" value="TonB-dependent receptor, plug domain"/>
    <property type="match status" value="1"/>
</dbReference>
<evidence type="ECO:0000256" key="3">
    <source>
        <dbReference type="ARBA" id="ARBA00022452"/>
    </source>
</evidence>
<evidence type="ECO:0000259" key="11">
    <source>
        <dbReference type="Pfam" id="PF00593"/>
    </source>
</evidence>
<keyword evidence="6 8" id="KW-0472">Membrane</keyword>
<feature type="domain" description="TonB-dependent receptor plug" evidence="12">
    <location>
        <begin position="62"/>
        <end position="176"/>
    </location>
</feature>
<evidence type="ECO:0000256" key="2">
    <source>
        <dbReference type="ARBA" id="ARBA00022448"/>
    </source>
</evidence>
<evidence type="ECO:0000313" key="13">
    <source>
        <dbReference type="EMBL" id="GFE80614.1"/>
    </source>
</evidence>
<organism evidence="13 14">
    <name type="scientific">Steroidobacter agaridevorans</name>
    <dbReference type="NCBI Taxonomy" id="2695856"/>
    <lineage>
        <taxon>Bacteria</taxon>
        <taxon>Pseudomonadati</taxon>
        <taxon>Pseudomonadota</taxon>
        <taxon>Gammaproteobacteria</taxon>
        <taxon>Steroidobacterales</taxon>
        <taxon>Steroidobacteraceae</taxon>
        <taxon>Steroidobacter</taxon>
    </lineage>
</organism>
<evidence type="ECO:0000256" key="8">
    <source>
        <dbReference type="PROSITE-ProRule" id="PRU01360"/>
    </source>
</evidence>